<comment type="caution">
    <text evidence="1">The sequence shown here is derived from an EMBL/GenBank/DDBJ whole genome shotgun (WGS) entry which is preliminary data.</text>
</comment>
<organism evidence="1">
    <name type="scientific">marine sediment metagenome</name>
    <dbReference type="NCBI Taxonomy" id="412755"/>
    <lineage>
        <taxon>unclassified sequences</taxon>
        <taxon>metagenomes</taxon>
        <taxon>ecological metagenomes</taxon>
    </lineage>
</organism>
<sequence>MGYLKVENESYSLRLDGAKNYRTEYGRKIKGIPKKAIEVRPGVFQYTSFWSQTLHLRSKQIIGARVTQKVRILKHTYDKGKVLKSGRVIPFRF</sequence>
<reference evidence="1" key="1">
    <citation type="journal article" date="2014" name="Front. Microbiol.">
        <title>High frequency of phylogenetically diverse reductive dehalogenase-homologous genes in deep subseafloor sedimentary metagenomes.</title>
        <authorList>
            <person name="Kawai M."/>
            <person name="Futagami T."/>
            <person name="Toyoda A."/>
            <person name="Takaki Y."/>
            <person name="Nishi S."/>
            <person name="Hori S."/>
            <person name="Arai W."/>
            <person name="Tsubouchi T."/>
            <person name="Morono Y."/>
            <person name="Uchiyama I."/>
            <person name="Ito T."/>
            <person name="Fujiyama A."/>
            <person name="Inagaki F."/>
            <person name="Takami H."/>
        </authorList>
    </citation>
    <scope>NUCLEOTIDE SEQUENCE</scope>
    <source>
        <strain evidence="1">Expedition CK06-06</strain>
    </source>
</reference>
<dbReference type="EMBL" id="BARW01020858">
    <property type="protein sequence ID" value="GAI96542.1"/>
    <property type="molecule type" value="Genomic_DNA"/>
</dbReference>
<gene>
    <name evidence="1" type="ORF">S12H4_35155</name>
</gene>
<accession>X1SU18</accession>
<evidence type="ECO:0000313" key="1">
    <source>
        <dbReference type="EMBL" id="GAI96542.1"/>
    </source>
</evidence>
<name>X1SU18_9ZZZZ</name>
<protein>
    <submittedName>
        <fullName evidence="1">Uncharacterized protein</fullName>
    </submittedName>
</protein>
<dbReference type="AlphaFoldDB" id="X1SU18"/>
<proteinExistence type="predicted"/>